<comment type="similarity">
    <text evidence="6">Belongs to the vsr family.</text>
</comment>
<dbReference type="EC" id="3.1.-.-" evidence="6"/>
<gene>
    <name evidence="7" type="ordered locus">Psesu_1607</name>
</gene>
<dbReference type="SUPFAM" id="SSF52980">
    <property type="entry name" value="Restriction endonuclease-like"/>
    <property type="match status" value="1"/>
</dbReference>
<sequence>MDRLSPERRSWLMSRIRGEHTKPEVAVRAPLHRMGYRFRLHRRDLPGTPDIVLPRYSAAIFVNGCFWHGHYCKRTKMPKSRTDYWADKIAVNRRRDRRQRRQLSSLGWKTIVVWECELKRPEELANRLQKLLSEP</sequence>
<dbReference type="Pfam" id="PF03852">
    <property type="entry name" value="Vsr"/>
    <property type="match status" value="1"/>
</dbReference>
<dbReference type="PIRSF" id="PIRSF018267">
    <property type="entry name" value="VSR_endonuc"/>
    <property type="match status" value="1"/>
</dbReference>
<dbReference type="KEGG" id="psu:Psesu_1607"/>
<dbReference type="InterPro" id="IPR004603">
    <property type="entry name" value="DNA_mismatch_endonuc_vsr"/>
</dbReference>
<comment type="function">
    <text evidence="6">May nick specific sequences that contain T:G mispairs resulting from m5C-deamination.</text>
</comment>
<keyword evidence="4 6" id="KW-0378">Hydrolase</keyword>
<dbReference type="InterPro" id="IPR011335">
    <property type="entry name" value="Restrct_endonuc-II-like"/>
</dbReference>
<evidence type="ECO:0000256" key="4">
    <source>
        <dbReference type="ARBA" id="ARBA00022801"/>
    </source>
</evidence>
<dbReference type="GO" id="GO:0006298">
    <property type="term" value="P:mismatch repair"/>
    <property type="evidence" value="ECO:0007669"/>
    <property type="project" value="UniProtKB-UniRule"/>
</dbReference>
<dbReference type="STRING" id="743721.Psesu_1607"/>
<dbReference type="EMBL" id="CP002446">
    <property type="protein sequence ID" value="ADV27452.1"/>
    <property type="molecule type" value="Genomic_DNA"/>
</dbReference>
<dbReference type="Proteomes" id="UP000008632">
    <property type="component" value="Chromosome"/>
</dbReference>
<protein>
    <recommendedName>
        <fullName evidence="6">Very short patch repair endonuclease</fullName>
        <ecNumber evidence="6">3.1.-.-</ecNumber>
    </recommendedName>
</protein>
<evidence type="ECO:0000313" key="7">
    <source>
        <dbReference type="EMBL" id="ADV27452.1"/>
    </source>
</evidence>
<dbReference type="GO" id="GO:0016787">
    <property type="term" value="F:hydrolase activity"/>
    <property type="evidence" value="ECO:0007669"/>
    <property type="project" value="UniProtKB-KW"/>
</dbReference>
<dbReference type="Gene3D" id="3.40.960.10">
    <property type="entry name" value="VSR Endonuclease"/>
    <property type="match status" value="1"/>
</dbReference>
<evidence type="ECO:0000256" key="2">
    <source>
        <dbReference type="ARBA" id="ARBA00022759"/>
    </source>
</evidence>
<dbReference type="CDD" id="cd00221">
    <property type="entry name" value="Vsr"/>
    <property type="match status" value="1"/>
</dbReference>
<evidence type="ECO:0000313" key="8">
    <source>
        <dbReference type="Proteomes" id="UP000008632"/>
    </source>
</evidence>
<keyword evidence="5 6" id="KW-0234">DNA repair</keyword>
<keyword evidence="1 6" id="KW-0540">Nuclease</keyword>
<organism evidence="7 8">
    <name type="scientific">Pseudoxanthomonas suwonensis (strain 11-1)</name>
    <dbReference type="NCBI Taxonomy" id="743721"/>
    <lineage>
        <taxon>Bacteria</taxon>
        <taxon>Pseudomonadati</taxon>
        <taxon>Pseudomonadota</taxon>
        <taxon>Gammaproteobacteria</taxon>
        <taxon>Lysobacterales</taxon>
        <taxon>Lysobacteraceae</taxon>
        <taxon>Pseudoxanthomonas</taxon>
    </lineage>
</organism>
<dbReference type="REBASE" id="31690">
    <property type="entry name" value="V.PsuGORF1606P"/>
</dbReference>
<name>E6WTF3_PSEUU</name>
<dbReference type="OrthoDB" id="9801520at2"/>
<dbReference type="NCBIfam" id="TIGR00632">
    <property type="entry name" value="vsr"/>
    <property type="match status" value="1"/>
</dbReference>
<keyword evidence="3 6" id="KW-0227">DNA damage</keyword>
<evidence type="ECO:0000256" key="5">
    <source>
        <dbReference type="ARBA" id="ARBA00023204"/>
    </source>
</evidence>
<dbReference type="AlphaFoldDB" id="E6WTF3"/>
<evidence type="ECO:0000256" key="3">
    <source>
        <dbReference type="ARBA" id="ARBA00022763"/>
    </source>
</evidence>
<dbReference type="eggNOG" id="COG3727">
    <property type="taxonomic scope" value="Bacteria"/>
</dbReference>
<dbReference type="HOGENOM" id="CLU_111913_1_1_6"/>
<keyword evidence="8" id="KW-1185">Reference proteome</keyword>
<proteinExistence type="inferred from homology"/>
<reference evidence="7 8" key="1">
    <citation type="submission" date="2011-01" db="EMBL/GenBank/DDBJ databases">
        <title>Complete sequence of Pseudoxanthomonas suwonensis 11-1.</title>
        <authorList>
            <consortium name="US DOE Joint Genome Institute"/>
            <person name="Lucas S."/>
            <person name="Copeland A."/>
            <person name="Lapidus A."/>
            <person name="Cheng J.-F."/>
            <person name="Goodwin L."/>
            <person name="Pitluck S."/>
            <person name="Teshima H."/>
            <person name="Detter J.C."/>
            <person name="Han C."/>
            <person name="Tapia R."/>
            <person name="Land M."/>
            <person name="Hauser L."/>
            <person name="Kyrpides N."/>
            <person name="Ivanova N."/>
            <person name="Ovchinnikova G."/>
            <person name="Siebers A.K."/>
            <person name="Allgaier M."/>
            <person name="Thelen M.P."/>
            <person name="Hugenholtz P."/>
            <person name="Gladden J."/>
            <person name="Woyke T."/>
        </authorList>
    </citation>
    <scope>NUCLEOTIDE SEQUENCE [LARGE SCALE GENOMIC DNA]</scope>
    <source>
        <strain evidence="8">11-1</strain>
    </source>
</reference>
<keyword evidence="2 6" id="KW-0255">Endonuclease</keyword>
<evidence type="ECO:0000256" key="6">
    <source>
        <dbReference type="PIRNR" id="PIRNR018267"/>
    </source>
</evidence>
<evidence type="ECO:0000256" key="1">
    <source>
        <dbReference type="ARBA" id="ARBA00022722"/>
    </source>
</evidence>
<dbReference type="RefSeq" id="WP_013535280.1">
    <property type="nucleotide sequence ID" value="NC_014924.1"/>
</dbReference>
<dbReference type="GO" id="GO:0004519">
    <property type="term" value="F:endonuclease activity"/>
    <property type="evidence" value="ECO:0007669"/>
    <property type="project" value="UniProtKB-KW"/>
</dbReference>
<accession>E6WTF3</accession>